<dbReference type="Pfam" id="PF02575">
    <property type="entry name" value="YbaB_DNA_bd"/>
    <property type="match status" value="1"/>
</dbReference>
<keyword evidence="2" id="KW-1185">Reference proteome</keyword>
<dbReference type="EMBL" id="BONH01000007">
    <property type="protein sequence ID" value="GIF96990.1"/>
    <property type="molecule type" value="Genomic_DNA"/>
</dbReference>
<organism evidence="1 2">
    <name type="scientific">Catellatospora citrea</name>
    <dbReference type="NCBI Taxonomy" id="53366"/>
    <lineage>
        <taxon>Bacteria</taxon>
        <taxon>Bacillati</taxon>
        <taxon>Actinomycetota</taxon>
        <taxon>Actinomycetes</taxon>
        <taxon>Micromonosporales</taxon>
        <taxon>Micromonosporaceae</taxon>
        <taxon>Catellatospora</taxon>
    </lineage>
</organism>
<dbReference type="SUPFAM" id="SSF82607">
    <property type="entry name" value="YbaB-like"/>
    <property type="match status" value="1"/>
</dbReference>
<name>A0A8J3KH16_9ACTN</name>
<reference evidence="1 2" key="1">
    <citation type="submission" date="2021-01" db="EMBL/GenBank/DDBJ databases">
        <title>Whole genome shotgun sequence of Catellatospora citrea NBRC 14495.</title>
        <authorList>
            <person name="Komaki H."/>
            <person name="Tamura T."/>
        </authorList>
    </citation>
    <scope>NUCLEOTIDE SEQUENCE [LARGE SCALE GENOMIC DNA]</scope>
    <source>
        <strain evidence="1 2">NBRC 14495</strain>
    </source>
</reference>
<dbReference type="GO" id="GO:0003677">
    <property type="term" value="F:DNA binding"/>
    <property type="evidence" value="ECO:0007669"/>
    <property type="project" value="InterPro"/>
</dbReference>
<protein>
    <recommendedName>
        <fullName evidence="3">DNA-binding protein YbaB</fullName>
    </recommendedName>
</protein>
<accession>A0A8J3KH16</accession>
<comment type="caution">
    <text evidence="1">The sequence shown here is derived from an EMBL/GenBank/DDBJ whole genome shotgun (WGS) entry which is preliminary data.</text>
</comment>
<dbReference type="Gene3D" id="3.30.1310.10">
    <property type="entry name" value="Nucleoid-associated protein YbaB-like domain"/>
    <property type="match status" value="1"/>
</dbReference>
<dbReference type="InterPro" id="IPR004401">
    <property type="entry name" value="YbaB/EbfC"/>
</dbReference>
<dbReference type="Proteomes" id="UP000659904">
    <property type="component" value="Unassembled WGS sequence"/>
</dbReference>
<evidence type="ECO:0008006" key="3">
    <source>
        <dbReference type="Google" id="ProtNLM"/>
    </source>
</evidence>
<evidence type="ECO:0000313" key="2">
    <source>
        <dbReference type="Proteomes" id="UP000659904"/>
    </source>
</evidence>
<dbReference type="InterPro" id="IPR036894">
    <property type="entry name" value="YbaB-like_sf"/>
</dbReference>
<proteinExistence type="predicted"/>
<sequence length="142" mass="15523">MRYADRNANADLMGRFDEVYERYTKLRGGLGTLQARLKDVNATASSPTRLVTVKVGPQGQLIELVIHDDAYRRYPARELSSLILGLTRTAAAEAAEKMQQLLGEFMPAGTGAAEFVRTGDFDSLLSRTDETLGKPTAAGRDD</sequence>
<dbReference type="RefSeq" id="WP_120314861.1">
    <property type="nucleotide sequence ID" value="NZ_BONH01000007.1"/>
</dbReference>
<gene>
    <name evidence="1" type="ORF">Cci01nite_20840</name>
</gene>
<dbReference type="AlphaFoldDB" id="A0A8J3KH16"/>
<evidence type="ECO:0000313" key="1">
    <source>
        <dbReference type="EMBL" id="GIF96990.1"/>
    </source>
</evidence>